<dbReference type="Gene3D" id="3.40.30.10">
    <property type="entry name" value="Glutaredoxin"/>
    <property type="match status" value="1"/>
</dbReference>
<dbReference type="SUPFAM" id="SSF52833">
    <property type="entry name" value="Thioredoxin-like"/>
    <property type="match status" value="1"/>
</dbReference>
<sequence length="255" mass="28366">MTSVQLPDPTFHKWPGTATEEYTTARRALLEKEFALVNQQEEVAAQRRALPLGPIMPTYTFEEGSADLDTSSATRQTTLAELTKKSRNKTLIVQHFMMDEGDVDACSGCTMMTDSLNGIAKHLAQRFTLVIIAKAPLPIFRAWAKKRGWKDVRLLSSDGNTFNKDMGVESPDWFREMKQGPGLSVFKYEGAGDGEEGKVRFVYQTTPHFGKETAHILTGMDSLTLSWQLFDITPEGRGGFIPSNEYVDDCSGVIS</sequence>
<reference evidence="1" key="1">
    <citation type="journal article" date="2020" name="Stud. Mycol.">
        <title>101 Dothideomycetes genomes: a test case for predicting lifestyles and emergence of pathogens.</title>
        <authorList>
            <person name="Haridas S."/>
            <person name="Albert R."/>
            <person name="Binder M."/>
            <person name="Bloem J."/>
            <person name="Labutti K."/>
            <person name="Salamov A."/>
            <person name="Andreopoulos B."/>
            <person name="Baker S."/>
            <person name="Barry K."/>
            <person name="Bills G."/>
            <person name="Bluhm B."/>
            <person name="Cannon C."/>
            <person name="Castanera R."/>
            <person name="Culley D."/>
            <person name="Daum C."/>
            <person name="Ezra D."/>
            <person name="Gonzalez J."/>
            <person name="Henrissat B."/>
            <person name="Kuo A."/>
            <person name="Liang C."/>
            <person name="Lipzen A."/>
            <person name="Lutzoni F."/>
            <person name="Magnuson J."/>
            <person name="Mondo S."/>
            <person name="Nolan M."/>
            <person name="Ohm R."/>
            <person name="Pangilinan J."/>
            <person name="Park H.-J."/>
            <person name="Ramirez L."/>
            <person name="Alfaro M."/>
            <person name="Sun H."/>
            <person name="Tritt A."/>
            <person name="Yoshinaga Y."/>
            <person name="Zwiers L.-H."/>
            <person name="Turgeon B."/>
            <person name="Goodwin S."/>
            <person name="Spatafora J."/>
            <person name="Crous P."/>
            <person name="Grigoriev I."/>
        </authorList>
    </citation>
    <scope>NUCLEOTIDE SEQUENCE</scope>
    <source>
        <strain evidence="1">CBS 123094</strain>
    </source>
</reference>
<organism evidence="1 2">
    <name type="scientific">Amniculicola lignicola CBS 123094</name>
    <dbReference type="NCBI Taxonomy" id="1392246"/>
    <lineage>
        <taxon>Eukaryota</taxon>
        <taxon>Fungi</taxon>
        <taxon>Dikarya</taxon>
        <taxon>Ascomycota</taxon>
        <taxon>Pezizomycotina</taxon>
        <taxon>Dothideomycetes</taxon>
        <taxon>Pleosporomycetidae</taxon>
        <taxon>Pleosporales</taxon>
        <taxon>Amniculicolaceae</taxon>
        <taxon>Amniculicola</taxon>
    </lineage>
</organism>
<dbReference type="InterPro" id="IPR036249">
    <property type="entry name" value="Thioredoxin-like_sf"/>
</dbReference>
<dbReference type="Proteomes" id="UP000799779">
    <property type="component" value="Unassembled WGS sequence"/>
</dbReference>
<evidence type="ECO:0000313" key="2">
    <source>
        <dbReference type="Proteomes" id="UP000799779"/>
    </source>
</evidence>
<dbReference type="Pfam" id="PF05988">
    <property type="entry name" value="DUF899"/>
    <property type="match status" value="1"/>
</dbReference>
<dbReference type="EMBL" id="ML977559">
    <property type="protein sequence ID" value="KAF2006699.1"/>
    <property type="molecule type" value="Genomic_DNA"/>
</dbReference>
<accession>A0A6A5X0I6</accession>
<evidence type="ECO:0000313" key="1">
    <source>
        <dbReference type="EMBL" id="KAF2006699.1"/>
    </source>
</evidence>
<dbReference type="AlphaFoldDB" id="A0A6A5X0I6"/>
<protein>
    <submittedName>
        <fullName evidence="1">DUF899-domain-containing protein</fullName>
    </submittedName>
</protein>
<keyword evidence="2" id="KW-1185">Reference proteome</keyword>
<gene>
    <name evidence="1" type="ORF">P154DRAFT_559188</name>
</gene>
<dbReference type="OrthoDB" id="3503208at2759"/>
<proteinExistence type="predicted"/>
<name>A0A6A5X0I6_9PLEO</name>
<dbReference type="InterPro" id="IPR010296">
    <property type="entry name" value="DUF899_thioredox"/>
</dbReference>